<dbReference type="Proteomes" id="UP000642488">
    <property type="component" value="Unassembled WGS sequence"/>
</dbReference>
<protein>
    <submittedName>
        <fullName evidence="3">YceI family protein</fullName>
    </submittedName>
</protein>
<dbReference type="SUPFAM" id="SSF101874">
    <property type="entry name" value="YceI-like"/>
    <property type="match status" value="1"/>
</dbReference>
<sequence length="190" mass="20023">MYRTLIPAAMVLGLSAPAFAEPVTYNLDPNHTEILFTWTHGGFSTTRGIFFGADGQFTFDEEAPETSSVSISVPTESMQINAGLKEHLASGDFFGENFANDITFASTAINVTGENTAEITGDLTVNGVTNEVVLDAMLNKTGDGPQGDPVAGFAATTTLLRSDYNLGAFAPFVSDEVEVQISVEGSPVEG</sequence>
<dbReference type="InterPro" id="IPR036761">
    <property type="entry name" value="TTHA0802/YceI-like_sf"/>
</dbReference>
<accession>A0A934MBP1</accession>
<reference evidence="3" key="1">
    <citation type="submission" date="2020-12" db="EMBL/GenBank/DDBJ databases">
        <title>Bacterial taxonomy.</title>
        <authorList>
            <person name="Pan X."/>
        </authorList>
    </citation>
    <scope>NUCLEOTIDE SEQUENCE</scope>
    <source>
        <strain evidence="3">KCTC 52957</strain>
    </source>
</reference>
<proteinExistence type="predicted"/>
<dbReference type="EMBL" id="JAEKPD010000002">
    <property type="protein sequence ID" value="MBJ3761913.1"/>
    <property type="molecule type" value="Genomic_DNA"/>
</dbReference>
<feature type="signal peptide" evidence="1">
    <location>
        <begin position="1"/>
        <end position="20"/>
    </location>
</feature>
<keyword evidence="1" id="KW-0732">Signal</keyword>
<dbReference type="AlphaFoldDB" id="A0A934MBP1"/>
<evidence type="ECO:0000256" key="1">
    <source>
        <dbReference type="SAM" id="SignalP"/>
    </source>
</evidence>
<name>A0A934MBP1_9RHOB</name>
<dbReference type="RefSeq" id="WP_198915077.1">
    <property type="nucleotide sequence ID" value="NZ_JAEKPD010000002.1"/>
</dbReference>
<feature type="chain" id="PRO_5038060440" evidence="1">
    <location>
        <begin position="21"/>
        <end position="190"/>
    </location>
</feature>
<keyword evidence="4" id="KW-1185">Reference proteome</keyword>
<dbReference type="Gene3D" id="2.40.128.110">
    <property type="entry name" value="Lipid/polyisoprenoid-binding, YceI-like"/>
    <property type="match status" value="1"/>
</dbReference>
<evidence type="ECO:0000259" key="2">
    <source>
        <dbReference type="SMART" id="SM00867"/>
    </source>
</evidence>
<dbReference type="SMART" id="SM00867">
    <property type="entry name" value="YceI"/>
    <property type="match status" value="1"/>
</dbReference>
<dbReference type="InterPro" id="IPR007372">
    <property type="entry name" value="Lipid/polyisoprenoid-bd_YceI"/>
</dbReference>
<evidence type="ECO:0000313" key="4">
    <source>
        <dbReference type="Proteomes" id="UP000642488"/>
    </source>
</evidence>
<organism evidence="3 4">
    <name type="scientific">Palleronia pontilimi</name>
    <dbReference type="NCBI Taxonomy" id="1964209"/>
    <lineage>
        <taxon>Bacteria</taxon>
        <taxon>Pseudomonadati</taxon>
        <taxon>Pseudomonadota</taxon>
        <taxon>Alphaproteobacteria</taxon>
        <taxon>Rhodobacterales</taxon>
        <taxon>Roseobacteraceae</taxon>
        <taxon>Palleronia</taxon>
    </lineage>
</organism>
<dbReference type="Pfam" id="PF04264">
    <property type="entry name" value="YceI"/>
    <property type="match status" value="1"/>
</dbReference>
<feature type="domain" description="Lipid/polyisoprenoid-binding YceI-like" evidence="2">
    <location>
        <begin position="24"/>
        <end position="186"/>
    </location>
</feature>
<comment type="caution">
    <text evidence="3">The sequence shown here is derived from an EMBL/GenBank/DDBJ whole genome shotgun (WGS) entry which is preliminary data.</text>
</comment>
<evidence type="ECO:0000313" key="3">
    <source>
        <dbReference type="EMBL" id="MBJ3761913.1"/>
    </source>
</evidence>
<dbReference type="PANTHER" id="PTHR34406">
    <property type="entry name" value="PROTEIN YCEI"/>
    <property type="match status" value="1"/>
</dbReference>
<gene>
    <name evidence="3" type="ORF">ILP92_04020</name>
</gene>
<dbReference type="PANTHER" id="PTHR34406:SF1">
    <property type="entry name" value="PROTEIN YCEI"/>
    <property type="match status" value="1"/>
</dbReference>